<protein>
    <submittedName>
        <fullName evidence="8">SusD-like protein</fullName>
    </submittedName>
</protein>
<evidence type="ECO:0000256" key="5">
    <source>
        <dbReference type="ARBA" id="ARBA00023237"/>
    </source>
</evidence>
<proteinExistence type="inferred from homology"/>
<evidence type="ECO:0000256" key="1">
    <source>
        <dbReference type="ARBA" id="ARBA00004442"/>
    </source>
</evidence>
<dbReference type="InterPro" id="IPR012944">
    <property type="entry name" value="SusD_RagB_dom"/>
</dbReference>
<dbReference type="Pfam" id="PF14322">
    <property type="entry name" value="SusD-like_3"/>
    <property type="match status" value="1"/>
</dbReference>
<evidence type="ECO:0000259" key="6">
    <source>
        <dbReference type="Pfam" id="PF07980"/>
    </source>
</evidence>
<feature type="domain" description="SusD-like N-terminal" evidence="7">
    <location>
        <begin position="33"/>
        <end position="221"/>
    </location>
</feature>
<dbReference type="Gene3D" id="1.25.40.390">
    <property type="match status" value="1"/>
</dbReference>
<dbReference type="Proteomes" id="UP000204551">
    <property type="component" value="Chromosome"/>
</dbReference>
<keyword evidence="5" id="KW-0998">Cell outer membrane</keyword>
<comment type="subcellular location">
    <subcellularLocation>
        <location evidence="1">Cell outer membrane</location>
    </subcellularLocation>
</comment>
<comment type="similarity">
    <text evidence="2">Belongs to the SusD family.</text>
</comment>
<dbReference type="InterPro" id="IPR011990">
    <property type="entry name" value="TPR-like_helical_dom_sf"/>
</dbReference>
<evidence type="ECO:0000256" key="3">
    <source>
        <dbReference type="ARBA" id="ARBA00022729"/>
    </source>
</evidence>
<dbReference type="AlphaFoldDB" id="A0A221UTG4"/>
<name>A0A221UTG4_9FLAO</name>
<accession>A0A221UTG4</accession>
<evidence type="ECO:0000259" key="7">
    <source>
        <dbReference type="Pfam" id="PF14322"/>
    </source>
</evidence>
<organism evidence="8 9">
    <name type="scientific">Arenibacter algicola</name>
    <dbReference type="NCBI Taxonomy" id="616991"/>
    <lineage>
        <taxon>Bacteria</taxon>
        <taxon>Pseudomonadati</taxon>
        <taxon>Bacteroidota</taxon>
        <taxon>Flavobacteriia</taxon>
        <taxon>Flavobacteriales</taxon>
        <taxon>Flavobacteriaceae</taxon>
        <taxon>Arenibacter</taxon>
    </lineage>
</organism>
<dbReference type="RefSeq" id="WP_093977598.1">
    <property type="nucleotide sequence ID" value="NZ_CP022515.1"/>
</dbReference>
<evidence type="ECO:0000313" key="9">
    <source>
        <dbReference type="Proteomes" id="UP000204551"/>
    </source>
</evidence>
<sequence>MKFIKNLSIMLLVAHLFVQCESVIEPEIFSETAPDNLFNSLQGVEAILNGAYANVAAVGGNRAADALTAPETMTDIGFVTEGAIANWATNFQDWILDGAGSSLYSTYWNEPYKAIRNANILLENIGDAAINENDKTKITAEAKFIRGWSYFNLYFKFGATPLRTSTDQELEIPKASDEEMLSFIENEFLTAIPDLPSPGEESQYGRAHKGAAMGFLTKFYLNTKQWQKCADMAQDIMDLAYYELFPEYFGLFQVKNERNKELLWVRTSKADLGREANISIMNYAWPQSFASDPNTGLEFCDGCRNFATMLRFRDDFYLSFDASDKRTSLILTEYINTTGALINLLPPGDNPRPFKYWPADDFAGPAYGNDIPVIRYADILLARAEALNEISGPNQESIDLINLVRTRAEIIDLQLTDFSTKEELRSSILTERGWEFWWEDQRRDDLIRHGEFIKRAQERGAPAKDHHVLYPIPQFALDANPSLEQNVGY</sequence>
<dbReference type="EMBL" id="CP022515">
    <property type="protein sequence ID" value="ASO04644.1"/>
    <property type="molecule type" value="Genomic_DNA"/>
</dbReference>
<dbReference type="GO" id="GO:0009279">
    <property type="term" value="C:cell outer membrane"/>
    <property type="evidence" value="ECO:0007669"/>
    <property type="project" value="UniProtKB-SubCell"/>
</dbReference>
<dbReference type="KEGG" id="aalg:AREALGSMS7_01169"/>
<feature type="domain" description="RagB/SusD" evidence="6">
    <location>
        <begin position="368"/>
        <end position="455"/>
    </location>
</feature>
<dbReference type="Pfam" id="PF07980">
    <property type="entry name" value="SusD_RagB"/>
    <property type="match status" value="1"/>
</dbReference>
<keyword evidence="4" id="KW-0472">Membrane</keyword>
<dbReference type="InterPro" id="IPR033985">
    <property type="entry name" value="SusD-like_N"/>
</dbReference>
<evidence type="ECO:0000256" key="4">
    <source>
        <dbReference type="ARBA" id="ARBA00023136"/>
    </source>
</evidence>
<reference evidence="8 9" key="1">
    <citation type="submission" date="2017-07" db="EMBL/GenBank/DDBJ databases">
        <title>Genome Sequence of Arenibacter algicola Strain SMS7 Isolated from a culture of the Diatom Skeletonema marinoi.</title>
        <authorList>
            <person name="Topel M."/>
            <person name="Pinder M.I.M."/>
            <person name="Johansson O.N."/>
            <person name="Kourtchenko O."/>
            <person name="Godhe A."/>
            <person name="Clarke A.K."/>
        </authorList>
    </citation>
    <scope>NUCLEOTIDE SEQUENCE [LARGE SCALE GENOMIC DNA]</scope>
    <source>
        <strain evidence="8 9">SMS7</strain>
    </source>
</reference>
<evidence type="ECO:0000313" key="8">
    <source>
        <dbReference type="EMBL" id="ASO04644.1"/>
    </source>
</evidence>
<evidence type="ECO:0000256" key="2">
    <source>
        <dbReference type="ARBA" id="ARBA00006275"/>
    </source>
</evidence>
<keyword evidence="3" id="KW-0732">Signal</keyword>
<gene>
    <name evidence="8" type="ORF">AREALGSMS7_01169</name>
</gene>
<dbReference type="SUPFAM" id="SSF48452">
    <property type="entry name" value="TPR-like"/>
    <property type="match status" value="1"/>
</dbReference>